<sequence length="190" mass="21177">MAIDNSTASTPRRNRRNCIVPDCPNQAYARQLCCRHGAKKTCSVPGCDLRARTHGICFTHGAPKSRCDEPGCNHPAQARKKCVKHGGGRRCTAHGCTSHARYKGKCQRHTATDTPVDMMALWGTPNDDTTTTTHRRSYSIDSTDDVAAVDIAPCQLLDDIMTEYLEPLDFKRETCRDEMMMEIYSLLVTL</sequence>
<reference evidence="1 2" key="1">
    <citation type="submission" date="2019-07" db="EMBL/GenBank/DDBJ databases">
        <title>Genomics analysis of Aphanomyces spp. identifies a new class of oomycete effector associated with host adaptation.</title>
        <authorList>
            <person name="Gaulin E."/>
        </authorList>
    </citation>
    <scope>NUCLEOTIDE SEQUENCE [LARGE SCALE GENOMIC DNA]</scope>
    <source>
        <strain evidence="1 2">ATCC 201684</strain>
    </source>
</reference>
<dbReference type="PANTHER" id="PTHR31827:SF1">
    <property type="entry name" value="EMB|CAB89363.1"/>
    <property type="match status" value="1"/>
</dbReference>
<gene>
    <name evidence="1" type="ORF">Ae201684_017890</name>
</gene>
<evidence type="ECO:0000313" key="2">
    <source>
        <dbReference type="Proteomes" id="UP000481153"/>
    </source>
</evidence>
<keyword evidence="2" id="KW-1185">Reference proteome</keyword>
<dbReference type="AlphaFoldDB" id="A0A6G0W7L3"/>
<name>A0A6G0W7L3_9STRA</name>
<dbReference type="PANTHER" id="PTHR31827">
    <property type="entry name" value="EMB|CAB89363.1"/>
    <property type="match status" value="1"/>
</dbReference>
<comment type="caution">
    <text evidence="1">The sequence shown here is derived from an EMBL/GenBank/DDBJ whole genome shotgun (WGS) entry which is preliminary data.</text>
</comment>
<dbReference type="VEuPathDB" id="FungiDB:AeMF1_017982"/>
<protein>
    <submittedName>
        <fullName evidence="1">Uncharacterized protein</fullName>
    </submittedName>
</protein>
<organism evidence="1 2">
    <name type="scientific">Aphanomyces euteiches</name>
    <dbReference type="NCBI Taxonomy" id="100861"/>
    <lineage>
        <taxon>Eukaryota</taxon>
        <taxon>Sar</taxon>
        <taxon>Stramenopiles</taxon>
        <taxon>Oomycota</taxon>
        <taxon>Saprolegniomycetes</taxon>
        <taxon>Saprolegniales</taxon>
        <taxon>Verrucalvaceae</taxon>
        <taxon>Aphanomyces</taxon>
    </lineage>
</organism>
<dbReference type="Proteomes" id="UP000481153">
    <property type="component" value="Unassembled WGS sequence"/>
</dbReference>
<proteinExistence type="predicted"/>
<dbReference type="EMBL" id="VJMJ01000314">
    <property type="protein sequence ID" value="KAF0723143.1"/>
    <property type="molecule type" value="Genomic_DNA"/>
</dbReference>
<accession>A0A6G0W7L3</accession>
<evidence type="ECO:0000313" key="1">
    <source>
        <dbReference type="EMBL" id="KAF0723143.1"/>
    </source>
</evidence>